<protein>
    <recommendedName>
        <fullName evidence="2">HTH arsR-type domain-containing protein</fullName>
    </recommendedName>
</protein>
<dbReference type="InterPro" id="IPR036390">
    <property type="entry name" value="WH_DNA-bd_sf"/>
</dbReference>
<dbReference type="GO" id="GO:0003700">
    <property type="term" value="F:DNA-binding transcription factor activity"/>
    <property type="evidence" value="ECO:0007669"/>
    <property type="project" value="InterPro"/>
</dbReference>
<dbReference type="STRING" id="1423807.FD16_GL001612"/>
<dbReference type="AlphaFoldDB" id="A0A0R1VW31"/>
<dbReference type="InterPro" id="IPR011991">
    <property type="entry name" value="ArsR-like_HTH"/>
</dbReference>
<sequence>MTIGKIAENFPQNRSVISRHLDLMNRLGAITRRKLGREVYYKINQEKIVDKFDTASTNIKKLFEQA</sequence>
<evidence type="ECO:0000256" key="1">
    <source>
        <dbReference type="ARBA" id="ARBA00023125"/>
    </source>
</evidence>
<dbReference type="InterPro" id="IPR036388">
    <property type="entry name" value="WH-like_DNA-bd_sf"/>
</dbReference>
<evidence type="ECO:0000313" key="3">
    <source>
        <dbReference type="EMBL" id="KRM09645.1"/>
    </source>
</evidence>
<dbReference type="PROSITE" id="PS50987">
    <property type="entry name" value="HTH_ARSR_2"/>
    <property type="match status" value="1"/>
</dbReference>
<gene>
    <name evidence="3" type="ORF">FD16_GL001612</name>
</gene>
<dbReference type="CDD" id="cd00090">
    <property type="entry name" value="HTH_ARSR"/>
    <property type="match status" value="1"/>
</dbReference>
<organism evidence="3 4">
    <name type="scientific">Paucilactobacillus suebicus DSM 5007 = KCTC 3549</name>
    <dbReference type="NCBI Taxonomy" id="1423807"/>
    <lineage>
        <taxon>Bacteria</taxon>
        <taxon>Bacillati</taxon>
        <taxon>Bacillota</taxon>
        <taxon>Bacilli</taxon>
        <taxon>Lactobacillales</taxon>
        <taxon>Lactobacillaceae</taxon>
        <taxon>Paucilactobacillus</taxon>
    </lineage>
</organism>
<dbReference type="SUPFAM" id="SSF46785">
    <property type="entry name" value="Winged helix' DNA-binding domain"/>
    <property type="match status" value="1"/>
</dbReference>
<keyword evidence="1" id="KW-0238">DNA-binding</keyword>
<feature type="domain" description="HTH arsR-type" evidence="2">
    <location>
        <begin position="1"/>
        <end position="66"/>
    </location>
</feature>
<dbReference type="eggNOG" id="COG0640">
    <property type="taxonomic scope" value="Bacteria"/>
</dbReference>
<comment type="caution">
    <text evidence="3">The sequence shown here is derived from an EMBL/GenBank/DDBJ whole genome shotgun (WGS) entry which is preliminary data.</text>
</comment>
<dbReference type="EMBL" id="AZGF01000038">
    <property type="protein sequence ID" value="KRM09645.1"/>
    <property type="molecule type" value="Genomic_DNA"/>
</dbReference>
<keyword evidence="4" id="KW-1185">Reference proteome</keyword>
<evidence type="ECO:0000259" key="2">
    <source>
        <dbReference type="PROSITE" id="PS50987"/>
    </source>
</evidence>
<dbReference type="Proteomes" id="UP000051820">
    <property type="component" value="Unassembled WGS sequence"/>
</dbReference>
<accession>A0A0R1VW31</accession>
<proteinExistence type="predicted"/>
<dbReference type="InterPro" id="IPR001845">
    <property type="entry name" value="HTH_ArsR_DNA-bd_dom"/>
</dbReference>
<dbReference type="PATRIC" id="fig|1423807.3.peg.1652"/>
<dbReference type="Gene3D" id="1.10.10.10">
    <property type="entry name" value="Winged helix-like DNA-binding domain superfamily/Winged helix DNA-binding domain"/>
    <property type="match status" value="1"/>
</dbReference>
<dbReference type="GO" id="GO:0003677">
    <property type="term" value="F:DNA binding"/>
    <property type="evidence" value="ECO:0007669"/>
    <property type="project" value="UniProtKB-KW"/>
</dbReference>
<name>A0A0R1VW31_9LACO</name>
<evidence type="ECO:0000313" key="4">
    <source>
        <dbReference type="Proteomes" id="UP000051820"/>
    </source>
</evidence>
<reference evidence="3 4" key="1">
    <citation type="journal article" date="2015" name="Genome Announc.">
        <title>Expanding the biotechnology potential of lactobacilli through comparative genomics of 213 strains and associated genera.</title>
        <authorList>
            <person name="Sun Z."/>
            <person name="Harris H.M."/>
            <person name="McCann A."/>
            <person name="Guo C."/>
            <person name="Argimon S."/>
            <person name="Zhang W."/>
            <person name="Yang X."/>
            <person name="Jeffery I.B."/>
            <person name="Cooney J.C."/>
            <person name="Kagawa T.F."/>
            <person name="Liu W."/>
            <person name="Song Y."/>
            <person name="Salvetti E."/>
            <person name="Wrobel A."/>
            <person name="Rasinkangas P."/>
            <person name="Parkhill J."/>
            <person name="Rea M.C."/>
            <person name="O'Sullivan O."/>
            <person name="Ritari J."/>
            <person name="Douillard F.P."/>
            <person name="Paul Ross R."/>
            <person name="Yang R."/>
            <person name="Briner A.E."/>
            <person name="Felis G.E."/>
            <person name="de Vos W.M."/>
            <person name="Barrangou R."/>
            <person name="Klaenhammer T.R."/>
            <person name="Caufield P.W."/>
            <person name="Cui Y."/>
            <person name="Zhang H."/>
            <person name="O'Toole P.W."/>
        </authorList>
    </citation>
    <scope>NUCLEOTIDE SEQUENCE [LARGE SCALE GENOMIC DNA]</scope>
    <source>
        <strain evidence="3 4">DSM 5007</strain>
    </source>
</reference>